<reference evidence="2" key="1">
    <citation type="submission" date="2022-06" db="EMBL/GenBank/DDBJ databases">
        <title>Genome Sequence of Candolleomyces eurysporus.</title>
        <authorList>
            <person name="Buettner E."/>
        </authorList>
    </citation>
    <scope>NUCLEOTIDE SEQUENCE</scope>
    <source>
        <strain evidence="2">VTCC 930004</strain>
    </source>
</reference>
<name>A0A9W8MLC9_9AGAR</name>
<dbReference type="Gene3D" id="1.20.1280.50">
    <property type="match status" value="1"/>
</dbReference>
<evidence type="ECO:0000313" key="2">
    <source>
        <dbReference type="EMBL" id="KAJ2936230.1"/>
    </source>
</evidence>
<dbReference type="Gene3D" id="3.80.10.10">
    <property type="entry name" value="Ribonuclease Inhibitor"/>
    <property type="match status" value="1"/>
</dbReference>
<feature type="non-terminal residue" evidence="2">
    <location>
        <position position="1"/>
    </location>
</feature>
<keyword evidence="3" id="KW-1185">Reference proteome</keyword>
<proteinExistence type="predicted"/>
<comment type="caution">
    <text evidence="2">The sequence shown here is derived from an EMBL/GenBank/DDBJ whole genome shotgun (WGS) entry which is preliminary data.</text>
</comment>
<dbReference type="EMBL" id="JANBPK010000132">
    <property type="protein sequence ID" value="KAJ2936230.1"/>
    <property type="molecule type" value="Genomic_DNA"/>
</dbReference>
<organism evidence="2 3">
    <name type="scientific">Candolleomyces eurysporus</name>
    <dbReference type="NCBI Taxonomy" id="2828524"/>
    <lineage>
        <taxon>Eukaryota</taxon>
        <taxon>Fungi</taxon>
        <taxon>Dikarya</taxon>
        <taxon>Basidiomycota</taxon>
        <taxon>Agaricomycotina</taxon>
        <taxon>Agaricomycetes</taxon>
        <taxon>Agaricomycetidae</taxon>
        <taxon>Agaricales</taxon>
        <taxon>Agaricineae</taxon>
        <taxon>Psathyrellaceae</taxon>
        <taxon>Candolleomyces</taxon>
    </lineage>
</organism>
<feature type="coiled-coil region" evidence="1">
    <location>
        <begin position="24"/>
        <end position="58"/>
    </location>
</feature>
<keyword evidence="1" id="KW-0175">Coiled coil</keyword>
<evidence type="ECO:0000313" key="3">
    <source>
        <dbReference type="Proteomes" id="UP001140091"/>
    </source>
</evidence>
<dbReference type="SUPFAM" id="SSF52047">
    <property type="entry name" value="RNI-like"/>
    <property type="match status" value="1"/>
</dbReference>
<accession>A0A9W8MLC9</accession>
<protein>
    <recommendedName>
        <fullName evidence="4">F-box domain-containing protein</fullName>
    </recommendedName>
</protein>
<dbReference type="OrthoDB" id="2829930at2759"/>
<evidence type="ECO:0000256" key="1">
    <source>
        <dbReference type="SAM" id="Coils"/>
    </source>
</evidence>
<dbReference type="InterPro" id="IPR032675">
    <property type="entry name" value="LRR_dom_sf"/>
</dbReference>
<sequence length="400" mass="45669">MPRGANAPLSYLLSSNAVPNPCEAASVQAEIDSLTSQISQLRARLKKREKNLRLYRAMLSPVRRVPAEIWAEIFVFVLPQKFFDGDHREQLMNLQLVCKTWRNAARLKHRLWSGLLIDMDDLETFPPVEKIVEWLGRSGAVPSDWEGLKWLECTLPFCANVEDLTIGFNFSFWEYDSDGNDVQQRLNSGFLLPKVRTLSLQNVFSPSLDILSFLKTPQLVDLDIGAGDSGEDMDCELPELVHKLIKRSNCEASFRCFRLRYAQLDAEQLADTLRGLPFLTHLTLKDVVVVQPNYSDTFDLLKQDAEPSLPHLEVLELLDLDHKFSKYSLVNFLESRRPFTMENGKPSFEGPPDPLKRLTVTFKPKVISERSQYIDTDDVIQVLKRWCGVSVHVGPITYVD</sequence>
<evidence type="ECO:0008006" key="4">
    <source>
        <dbReference type="Google" id="ProtNLM"/>
    </source>
</evidence>
<dbReference type="Proteomes" id="UP001140091">
    <property type="component" value="Unassembled WGS sequence"/>
</dbReference>
<gene>
    <name evidence="2" type="ORF">H1R20_g864</name>
</gene>
<dbReference type="AlphaFoldDB" id="A0A9W8MLC9"/>